<feature type="chain" id="PRO_5031004504" description="Serine protease" evidence="1">
    <location>
        <begin position="26"/>
        <end position="271"/>
    </location>
</feature>
<dbReference type="RefSeq" id="WP_207398043.1">
    <property type="nucleotide sequence ID" value="NZ_JABRWO010000011.1"/>
</dbReference>
<organism evidence="2 3">
    <name type="scientific">Bremerella alba</name>
    <dbReference type="NCBI Taxonomy" id="980252"/>
    <lineage>
        <taxon>Bacteria</taxon>
        <taxon>Pseudomonadati</taxon>
        <taxon>Planctomycetota</taxon>
        <taxon>Planctomycetia</taxon>
        <taxon>Pirellulales</taxon>
        <taxon>Pirellulaceae</taxon>
        <taxon>Bremerella</taxon>
    </lineage>
</organism>
<dbReference type="AlphaFoldDB" id="A0A7V9A905"/>
<dbReference type="InterPro" id="IPR043504">
    <property type="entry name" value="Peptidase_S1_PA_chymotrypsin"/>
</dbReference>
<evidence type="ECO:0000313" key="3">
    <source>
        <dbReference type="Proteomes" id="UP000551616"/>
    </source>
</evidence>
<dbReference type="EMBL" id="JABRWO010000011">
    <property type="protein sequence ID" value="MBA2116631.1"/>
    <property type="molecule type" value="Genomic_DNA"/>
</dbReference>
<comment type="caution">
    <text evidence="2">The sequence shown here is derived from an EMBL/GenBank/DDBJ whole genome shotgun (WGS) entry which is preliminary data.</text>
</comment>
<dbReference type="Gene3D" id="2.40.10.10">
    <property type="entry name" value="Trypsin-like serine proteases"/>
    <property type="match status" value="2"/>
</dbReference>
<feature type="signal peptide" evidence="1">
    <location>
        <begin position="1"/>
        <end position="25"/>
    </location>
</feature>
<accession>A0A7V9A905</accession>
<proteinExistence type="predicted"/>
<dbReference type="Proteomes" id="UP000551616">
    <property type="component" value="Unassembled WGS sequence"/>
</dbReference>
<dbReference type="InterPro" id="IPR009003">
    <property type="entry name" value="Peptidase_S1_PA"/>
</dbReference>
<name>A0A7V9A905_9BACT</name>
<reference evidence="2 3" key="1">
    <citation type="submission" date="2020-05" db="EMBL/GenBank/DDBJ databases">
        <title>Bremerella alba sp. nov., a novel planctomycete isolated from the surface of the macroalga Fucus spiralis.</title>
        <authorList>
            <person name="Godinho O."/>
            <person name="Botelho R."/>
            <person name="Albuquerque L."/>
            <person name="Wiegand S."/>
            <person name="Da Costa M.S."/>
            <person name="Lobo-Da-Cunha A."/>
            <person name="Jogler C."/>
            <person name="Lage O.M."/>
        </authorList>
    </citation>
    <scope>NUCLEOTIDE SEQUENCE [LARGE SCALE GENOMIC DNA]</scope>
    <source>
        <strain evidence="2 3">FF15</strain>
    </source>
</reference>
<keyword evidence="1" id="KW-0732">Signal</keyword>
<protein>
    <recommendedName>
        <fullName evidence="4">Serine protease</fullName>
    </recommendedName>
</protein>
<sequence>MLIGFLRLLVLAPVLLLLFGSSVGAATQDANTQVFRATFKIVHKKSTATGFVLSPDGGKSFILITAAHVLDQTPGEQTTVVFRCQTGEGEYTKLPTQLVIRKGDTPLWVKHPTEDVAAISVKPPVEADLAVLSTDSLMTDDDLRALQVHPGERLTLLGYPHREESSEAGFPILRDGPLASFPLLPTKKTKTFYLSTNSFSGDSGGPVFVTRSGEADGPTERVPRILGLMQGQRLLNDTLEGSYITVKTRHQFGLANVIHSSLIIETIRLMK</sequence>
<gene>
    <name evidence="2" type="ORF">HOV93_38230</name>
</gene>
<evidence type="ECO:0008006" key="4">
    <source>
        <dbReference type="Google" id="ProtNLM"/>
    </source>
</evidence>
<dbReference type="SUPFAM" id="SSF50494">
    <property type="entry name" value="Trypsin-like serine proteases"/>
    <property type="match status" value="1"/>
</dbReference>
<keyword evidence="3" id="KW-1185">Reference proteome</keyword>
<evidence type="ECO:0000256" key="1">
    <source>
        <dbReference type="SAM" id="SignalP"/>
    </source>
</evidence>
<evidence type="ECO:0000313" key="2">
    <source>
        <dbReference type="EMBL" id="MBA2116631.1"/>
    </source>
</evidence>
<dbReference type="Pfam" id="PF13365">
    <property type="entry name" value="Trypsin_2"/>
    <property type="match status" value="1"/>
</dbReference>